<evidence type="ECO:0000256" key="6">
    <source>
        <dbReference type="ARBA" id="ARBA00047472"/>
    </source>
</evidence>
<comment type="subcellular location">
    <subcellularLocation>
        <location evidence="7">Cytoplasm</location>
    </subcellularLocation>
</comment>
<protein>
    <recommendedName>
        <fullName evidence="7">ATP-dependent (S)-NAD(P)H-hydrate dehydratase</fullName>
        <ecNumber evidence="7">4.2.1.93</ecNumber>
    </recommendedName>
    <alternativeName>
        <fullName evidence="7">ATP-dependent NAD(P)HX dehydratase</fullName>
    </alternativeName>
</protein>
<dbReference type="EMBL" id="JAHUZD010000145">
    <property type="protein sequence ID" value="KAI3402479.2"/>
    <property type="molecule type" value="Genomic_DNA"/>
</dbReference>
<gene>
    <name evidence="9" type="ORF">KGF56_004720</name>
</gene>
<evidence type="ECO:0000256" key="4">
    <source>
        <dbReference type="ARBA" id="ARBA00023027"/>
    </source>
</evidence>
<evidence type="ECO:0000256" key="2">
    <source>
        <dbReference type="ARBA" id="ARBA00022840"/>
    </source>
</evidence>
<dbReference type="Gene3D" id="3.40.1190.20">
    <property type="match status" value="1"/>
</dbReference>
<dbReference type="InterPro" id="IPR017953">
    <property type="entry name" value="Carbohydrate_kinase_pred_CS"/>
</dbReference>
<dbReference type="PANTHER" id="PTHR12592:SF0">
    <property type="entry name" value="ATP-DEPENDENT (S)-NAD(P)H-HYDRATE DEHYDRATASE"/>
    <property type="match status" value="1"/>
</dbReference>
<evidence type="ECO:0000313" key="9">
    <source>
        <dbReference type="EMBL" id="KAI3402479.2"/>
    </source>
</evidence>
<comment type="catalytic activity">
    <reaction evidence="6 7">
        <text>(6S)-NADPHX + ATP = ADP + phosphate + NADPH + H(+)</text>
        <dbReference type="Rhea" id="RHEA:32231"/>
        <dbReference type="ChEBI" id="CHEBI:15378"/>
        <dbReference type="ChEBI" id="CHEBI:30616"/>
        <dbReference type="ChEBI" id="CHEBI:43474"/>
        <dbReference type="ChEBI" id="CHEBI:57783"/>
        <dbReference type="ChEBI" id="CHEBI:64076"/>
        <dbReference type="ChEBI" id="CHEBI:456216"/>
        <dbReference type="EC" id="4.2.1.93"/>
    </reaction>
</comment>
<comment type="cofactor">
    <cofactor evidence="7">
        <name>Mg(2+)</name>
        <dbReference type="ChEBI" id="CHEBI:18420"/>
    </cofactor>
</comment>
<dbReference type="GO" id="GO:0005737">
    <property type="term" value="C:cytoplasm"/>
    <property type="evidence" value="ECO:0007669"/>
    <property type="project" value="UniProtKB-SubCell"/>
</dbReference>
<keyword evidence="1 7" id="KW-0547">Nucleotide-binding</keyword>
<evidence type="ECO:0000256" key="7">
    <source>
        <dbReference type="HAMAP-Rule" id="MF_03157"/>
    </source>
</evidence>
<evidence type="ECO:0000313" key="10">
    <source>
        <dbReference type="Proteomes" id="UP001202479"/>
    </source>
</evidence>
<name>A0AAI9WVQ2_9ASCO</name>
<dbReference type="InterPro" id="IPR029056">
    <property type="entry name" value="Ribokinase-like"/>
</dbReference>
<dbReference type="PANTHER" id="PTHR12592">
    <property type="entry name" value="ATP-DEPENDENT (S)-NAD(P)H-HYDRATE DEHYDRATASE FAMILY MEMBER"/>
    <property type="match status" value="1"/>
</dbReference>
<feature type="binding site" evidence="7">
    <location>
        <position position="275"/>
    </location>
    <ligand>
        <name>(6S)-NADPHX</name>
        <dbReference type="ChEBI" id="CHEBI:64076"/>
    </ligand>
</feature>
<dbReference type="SUPFAM" id="SSF53613">
    <property type="entry name" value="Ribokinase-like"/>
    <property type="match status" value="1"/>
</dbReference>
<keyword evidence="7" id="KW-0963">Cytoplasm</keyword>
<feature type="binding site" evidence="7">
    <location>
        <begin position="201"/>
        <end position="207"/>
    </location>
    <ligand>
        <name>(6S)-NADPHX</name>
        <dbReference type="ChEBI" id="CHEBI:64076"/>
    </ligand>
</feature>
<dbReference type="Pfam" id="PF01256">
    <property type="entry name" value="Carb_kinase"/>
    <property type="match status" value="1"/>
</dbReference>
<comment type="catalytic activity">
    <reaction evidence="7">
        <text>(6S)-NADHX + ATP = ADP + phosphate + NADH + H(+)</text>
        <dbReference type="Rhea" id="RHEA:19017"/>
        <dbReference type="ChEBI" id="CHEBI:15378"/>
        <dbReference type="ChEBI" id="CHEBI:30616"/>
        <dbReference type="ChEBI" id="CHEBI:43474"/>
        <dbReference type="ChEBI" id="CHEBI:57945"/>
        <dbReference type="ChEBI" id="CHEBI:64074"/>
        <dbReference type="ChEBI" id="CHEBI:456216"/>
        <dbReference type="EC" id="4.2.1.93"/>
    </reaction>
</comment>
<feature type="binding site" evidence="7">
    <location>
        <begin position="246"/>
        <end position="250"/>
    </location>
    <ligand>
        <name>ATP</name>
        <dbReference type="ChEBI" id="CHEBI:30616"/>
    </ligand>
</feature>
<dbReference type="PROSITE" id="PS51383">
    <property type="entry name" value="YJEF_C_3"/>
    <property type="match status" value="1"/>
</dbReference>
<proteinExistence type="inferred from homology"/>
<dbReference type="GeneID" id="73382333"/>
<comment type="caution">
    <text evidence="9">The sequence shown here is derived from an EMBL/GenBank/DDBJ whole genome shotgun (WGS) entry which is preliminary data.</text>
</comment>
<keyword evidence="4 7" id="KW-0520">NAD</keyword>
<dbReference type="CDD" id="cd01171">
    <property type="entry name" value="YXKO-related"/>
    <property type="match status" value="1"/>
</dbReference>
<evidence type="ECO:0000256" key="3">
    <source>
        <dbReference type="ARBA" id="ARBA00022857"/>
    </source>
</evidence>
<dbReference type="HAMAP" id="MF_01965">
    <property type="entry name" value="NADHX_dehydratase"/>
    <property type="match status" value="1"/>
</dbReference>
<dbReference type="EC" id="4.2.1.93" evidence="7"/>
<dbReference type="NCBIfam" id="TIGR00196">
    <property type="entry name" value="yjeF_cterm"/>
    <property type="match status" value="1"/>
</dbReference>
<dbReference type="RefSeq" id="XP_049178228.1">
    <property type="nucleotide sequence ID" value="XM_049326187.1"/>
</dbReference>
<comment type="similarity">
    <text evidence="7">Belongs to the NnrD/CARKD family.</text>
</comment>
<keyword evidence="10" id="KW-1185">Reference proteome</keyword>
<keyword evidence="2 7" id="KW-0067">ATP-binding</keyword>
<reference evidence="9" key="1">
    <citation type="journal article" date="2022" name="DNA Res.">
        <title>Genome analysis of five recently described species of the CUG-Ser clade uncovers Candida theae as a new hybrid lineage with pathogenic potential in the Candida parapsilosis species complex.</title>
        <authorList>
            <person name="Mixao V."/>
            <person name="Del Olmo V."/>
            <person name="Hegedusova E."/>
            <person name="Saus E."/>
            <person name="Pryszcz L."/>
            <person name="Cillingova A."/>
            <person name="Nosek J."/>
            <person name="Gabaldon T."/>
        </authorList>
    </citation>
    <scope>NUCLEOTIDE SEQUENCE</scope>
    <source>
        <strain evidence="9">CBS 10844</strain>
    </source>
</reference>
<keyword evidence="3" id="KW-0521">NADP</keyword>
<dbReference type="GO" id="GO:0005524">
    <property type="term" value="F:ATP binding"/>
    <property type="evidence" value="ECO:0007669"/>
    <property type="project" value="UniProtKB-KW"/>
</dbReference>
<comment type="function">
    <text evidence="7">Catalyzes the dehydration of the S-form of NAD(P)HX at the expense of ATP, which is converted to ADP. Together with NAD(P)HX epimerase, which catalyzes the epimerization of the S- and R-forms, the enzyme allows the repair of both epimers of NAD(P)HX, a damaged form of NAD(P)H that is a result of enzymatic or heat-dependent hydration.</text>
</comment>
<accession>A0AAI9WVQ2</accession>
<dbReference type="GO" id="GO:0047453">
    <property type="term" value="F:ATP-dependent NAD(P)H-hydrate dehydratase activity"/>
    <property type="evidence" value="ECO:0007669"/>
    <property type="project" value="UniProtKB-UniRule"/>
</dbReference>
<feature type="domain" description="YjeF C-terminal" evidence="8">
    <location>
        <begin position="10"/>
        <end position="350"/>
    </location>
</feature>
<feature type="binding site" evidence="7">
    <location>
        <begin position="265"/>
        <end position="274"/>
    </location>
    <ligand>
        <name>ATP</name>
        <dbReference type="ChEBI" id="CHEBI:30616"/>
    </ligand>
</feature>
<dbReference type="Proteomes" id="UP001202479">
    <property type="component" value="Unassembled WGS sequence"/>
</dbReference>
<dbReference type="AlphaFoldDB" id="A0AAI9WVQ2"/>
<dbReference type="InterPro" id="IPR000631">
    <property type="entry name" value="CARKD"/>
</dbReference>
<sequence>MLRNKTHKELIHLSRQLVQPLLPNFHKGQAGKVCVIGGSEDYTGAPFFSAHSAALVGADLSHVICEKQAALVIKSYTPDLMVHPYLLDLENPLVKIGDDELKNIRKLSIEDILNSTNDGVLNRIIDDLVLPKVQTLLDKTDIIVVGPGFGRDPLMLKTLVRIVEEVKVLNKPIIFDADSLYLLSIQPQLITNYSKAILTPNVVEFQRIAKKFDISIDLKNRYSQDSLIEQTQQVSQRLGNVLIFRKGESDIIANTKSVVVNSFPGSPKRVGGQGDTLTGAIATLVNWSNNYLDAMWDNKVEIEIDDAHILACYAASSLVRVASGKAFKKHGRAMQTSNVHEYIHDAYLELFDDSTSRL</sequence>
<dbReference type="PROSITE" id="PS01050">
    <property type="entry name" value="YJEF_C_2"/>
    <property type="match status" value="1"/>
</dbReference>
<evidence type="ECO:0000259" key="8">
    <source>
        <dbReference type="PROSITE" id="PS51383"/>
    </source>
</evidence>
<dbReference type="GO" id="GO:0110051">
    <property type="term" value="P:metabolite repair"/>
    <property type="evidence" value="ECO:0007669"/>
    <property type="project" value="TreeGrafter"/>
</dbReference>
<evidence type="ECO:0000256" key="5">
    <source>
        <dbReference type="ARBA" id="ARBA00023239"/>
    </source>
</evidence>
<keyword evidence="7" id="KW-0597">Phosphoprotein</keyword>
<feature type="binding site" evidence="7">
    <location>
        <position position="148"/>
    </location>
    <ligand>
        <name>(6S)-NADPHX</name>
        <dbReference type="ChEBI" id="CHEBI:64076"/>
    </ligand>
</feature>
<organism evidence="9 10">
    <name type="scientific">Candida oxycetoniae</name>
    <dbReference type="NCBI Taxonomy" id="497107"/>
    <lineage>
        <taxon>Eukaryota</taxon>
        <taxon>Fungi</taxon>
        <taxon>Dikarya</taxon>
        <taxon>Ascomycota</taxon>
        <taxon>Saccharomycotina</taxon>
        <taxon>Pichiomycetes</taxon>
        <taxon>Debaryomycetaceae</taxon>
        <taxon>Candida/Lodderomyces clade</taxon>
        <taxon>Candida</taxon>
    </lineage>
</organism>
<evidence type="ECO:0000256" key="1">
    <source>
        <dbReference type="ARBA" id="ARBA00022741"/>
    </source>
</evidence>
<keyword evidence="5 7" id="KW-0456">Lyase</keyword>
<dbReference type="GO" id="GO:0046496">
    <property type="term" value="P:nicotinamide nucleotide metabolic process"/>
    <property type="evidence" value="ECO:0007669"/>
    <property type="project" value="UniProtKB-UniRule"/>
</dbReference>